<sequence length="268" mass="29023">MEQRTTTLDDSPVRWLEHGEGRPVVLVHGIPTSPALWRRVMPLVEGRTLAVEMLGYGASIGDADAHDIGLSSQADRLLSWLDALELDGAVLVGHDLGGGVAQIAATRAPDRFSGLVLTNAVCYDSWPIPSVKMMRAVSGVLRHLPGPAMYPAFVQLLLRGHDDVGTAREAIRTHWRPYTVHGAARSLMRQVDALDVGNTIAVARQLSTLQLPARVVWGDADRFQKVSYGERLAADLGTTLTRIRGGKHFTPEDHPDVVAGAVNDLLGR</sequence>
<organism evidence="2 3">
    <name type="scientific">Nocardioides cremeus</name>
    <dbReference type="NCBI Taxonomy" id="3058044"/>
    <lineage>
        <taxon>Bacteria</taxon>
        <taxon>Bacillati</taxon>
        <taxon>Actinomycetota</taxon>
        <taxon>Actinomycetes</taxon>
        <taxon>Propionibacteriales</taxon>
        <taxon>Nocardioidaceae</taxon>
        <taxon>Nocardioides</taxon>
    </lineage>
</organism>
<dbReference type="InterPro" id="IPR000639">
    <property type="entry name" value="Epox_hydrolase-like"/>
</dbReference>
<protein>
    <submittedName>
        <fullName evidence="2">Alpha/beta fold hydrolase</fullName>
    </submittedName>
</protein>
<comment type="caution">
    <text evidence="2">The sequence shown here is derived from an EMBL/GenBank/DDBJ whole genome shotgun (WGS) entry which is preliminary data.</text>
</comment>
<keyword evidence="3" id="KW-1185">Reference proteome</keyword>
<dbReference type="GO" id="GO:0016787">
    <property type="term" value="F:hydrolase activity"/>
    <property type="evidence" value="ECO:0007669"/>
    <property type="project" value="UniProtKB-KW"/>
</dbReference>
<dbReference type="Gene3D" id="3.40.50.1820">
    <property type="entry name" value="alpha/beta hydrolase"/>
    <property type="match status" value="1"/>
</dbReference>
<evidence type="ECO:0000313" key="3">
    <source>
        <dbReference type="Proteomes" id="UP001168363"/>
    </source>
</evidence>
<accession>A0ABT8TPU6</accession>
<name>A0ABT8TPU6_9ACTN</name>
<dbReference type="InterPro" id="IPR029058">
    <property type="entry name" value="AB_hydrolase_fold"/>
</dbReference>
<dbReference type="Proteomes" id="UP001168363">
    <property type="component" value="Unassembled WGS sequence"/>
</dbReference>
<dbReference type="InterPro" id="IPR000073">
    <property type="entry name" value="AB_hydrolase_1"/>
</dbReference>
<reference evidence="2" key="1">
    <citation type="submission" date="2023-06" db="EMBL/GenBank/DDBJ databases">
        <title>Genome sequence of Nocardioides sp. SOB44.</title>
        <authorList>
            <person name="Zhang G."/>
        </authorList>
    </citation>
    <scope>NUCLEOTIDE SEQUENCE</scope>
    <source>
        <strain evidence="2">SOB44</strain>
    </source>
</reference>
<dbReference type="PANTHER" id="PTHR43798">
    <property type="entry name" value="MONOACYLGLYCEROL LIPASE"/>
    <property type="match status" value="1"/>
</dbReference>
<evidence type="ECO:0000313" key="2">
    <source>
        <dbReference type="EMBL" id="MDO3394531.1"/>
    </source>
</evidence>
<dbReference type="SUPFAM" id="SSF53474">
    <property type="entry name" value="alpha/beta-Hydrolases"/>
    <property type="match status" value="1"/>
</dbReference>
<proteinExistence type="predicted"/>
<dbReference type="EMBL" id="JAULSC010000001">
    <property type="protein sequence ID" value="MDO3394531.1"/>
    <property type="molecule type" value="Genomic_DNA"/>
</dbReference>
<dbReference type="InterPro" id="IPR050266">
    <property type="entry name" value="AB_hydrolase_sf"/>
</dbReference>
<dbReference type="PRINTS" id="PR00412">
    <property type="entry name" value="EPOXHYDRLASE"/>
</dbReference>
<dbReference type="PRINTS" id="PR00111">
    <property type="entry name" value="ABHYDROLASE"/>
</dbReference>
<evidence type="ECO:0000259" key="1">
    <source>
        <dbReference type="Pfam" id="PF00561"/>
    </source>
</evidence>
<keyword evidence="2" id="KW-0378">Hydrolase</keyword>
<dbReference type="RefSeq" id="WP_302705542.1">
    <property type="nucleotide sequence ID" value="NZ_JAULSC010000001.1"/>
</dbReference>
<feature type="domain" description="AB hydrolase-1" evidence="1">
    <location>
        <begin position="23"/>
        <end position="255"/>
    </location>
</feature>
<gene>
    <name evidence="2" type="ORF">QWJ41_02235</name>
</gene>
<dbReference type="Pfam" id="PF00561">
    <property type="entry name" value="Abhydrolase_1"/>
    <property type="match status" value="1"/>
</dbReference>